<accession>A0A8D8IKW5</accession>
<dbReference type="EMBL" id="HBUE01253185">
    <property type="protein sequence ID" value="CAG6555148.1"/>
    <property type="molecule type" value="Transcribed_RNA"/>
</dbReference>
<reference evidence="1" key="1">
    <citation type="submission" date="2021-05" db="EMBL/GenBank/DDBJ databases">
        <authorList>
            <person name="Alioto T."/>
            <person name="Alioto T."/>
            <person name="Gomez Garrido J."/>
        </authorList>
    </citation>
    <scope>NUCLEOTIDE SEQUENCE</scope>
</reference>
<organism evidence="1">
    <name type="scientific">Culex pipiens</name>
    <name type="common">House mosquito</name>
    <dbReference type="NCBI Taxonomy" id="7175"/>
    <lineage>
        <taxon>Eukaryota</taxon>
        <taxon>Metazoa</taxon>
        <taxon>Ecdysozoa</taxon>
        <taxon>Arthropoda</taxon>
        <taxon>Hexapoda</taxon>
        <taxon>Insecta</taxon>
        <taxon>Pterygota</taxon>
        <taxon>Neoptera</taxon>
        <taxon>Endopterygota</taxon>
        <taxon>Diptera</taxon>
        <taxon>Nematocera</taxon>
        <taxon>Culicoidea</taxon>
        <taxon>Culicidae</taxon>
        <taxon>Culicinae</taxon>
        <taxon>Culicini</taxon>
        <taxon>Culex</taxon>
        <taxon>Culex</taxon>
    </lineage>
</organism>
<dbReference type="EMBL" id="HBUE01148260">
    <property type="protein sequence ID" value="CAG6503884.1"/>
    <property type="molecule type" value="Transcribed_RNA"/>
</dbReference>
<name>A0A8D8IKW5_CULPI</name>
<sequence length="102" mass="12114">MRREGGFRAIRQEVQAEVYHLPGHEGLNRRKSIRPNPECLHRYHLRRQVPHRMGGQSAARRLHVVQHDRHRRGHVSQQNPDLEPTVFDNISTGTYRQLYHPE</sequence>
<protein>
    <submittedName>
        <fullName evidence="1">(northern house mosquito) hypothetical protein</fullName>
    </submittedName>
</protein>
<evidence type="ECO:0000313" key="1">
    <source>
        <dbReference type="EMBL" id="CAG6555148.1"/>
    </source>
</evidence>
<dbReference type="AlphaFoldDB" id="A0A8D8IKW5"/>
<proteinExistence type="predicted"/>